<evidence type="ECO:0000256" key="9">
    <source>
        <dbReference type="ARBA" id="ARBA00023136"/>
    </source>
</evidence>
<comment type="caution">
    <text evidence="12">Lacks conserved residue(s) required for the propagation of feature annotation.</text>
</comment>
<dbReference type="Proteomes" id="UP000596742">
    <property type="component" value="Unassembled WGS sequence"/>
</dbReference>
<dbReference type="GO" id="GO:0005509">
    <property type="term" value="F:calcium ion binding"/>
    <property type="evidence" value="ECO:0007669"/>
    <property type="project" value="InterPro"/>
</dbReference>
<protein>
    <recommendedName>
        <fullName evidence="14">EGF-like domain-containing protein</fullName>
    </recommendedName>
</protein>
<evidence type="ECO:0000256" key="1">
    <source>
        <dbReference type="ARBA" id="ARBA00004251"/>
    </source>
</evidence>
<organism evidence="15 16">
    <name type="scientific">Mytilus galloprovincialis</name>
    <name type="common">Mediterranean mussel</name>
    <dbReference type="NCBI Taxonomy" id="29158"/>
    <lineage>
        <taxon>Eukaryota</taxon>
        <taxon>Metazoa</taxon>
        <taxon>Spiralia</taxon>
        <taxon>Lophotrochozoa</taxon>
        <taxon>Mollusca</taxon>
        <taxon>Bivalvia</taxon>
        <taxon>Autobranchia</taxon>
        <taxon>Pteriomorphia</taxon>
        <taxon>Mytilida</taxon>
        <taxon>Mytiloidea</taxon>
        <taxon>Mytilidae</taxon>
        <taxon>Mytilinae</taxon>
        <taxon>Mytilus</taxon>
    </lineage>
</organism>
<dbReference type="SMART" id="SM00179">
    <property type="entry name" value="EGF_CA"/>
    <property type="match status" value="1"/>
</dbReference>
<dbReference type="SUPFAM" id="SSF57196">
    <property type="entry name" value="EGF/Laminin"/>
    <property type="match status" value="1"/>
</dbReference>
<dbReference type="PROSITE" id="PS00010">
    <property type="entry name" value="ASX_HYDROXYL"/>
    <property type="match status" value="1"/>
</dbReference>
<sequence length="173" mass="20125">MEILYHWLAQVLLLAVCLVKDGLSNSHCYFYPKHGVIHNWYPDGHFSQPTHYDKHHGTYQSSYYYQNIQWNNGKRSVLVKRSDRHAKYCQHTGEHHHEGGKHHIRVFDFHSRNHIWVDVTGGHCGSHDCCGSGQPVFNYCQSSPCHNGGQCNNHNTEYDCHCTPGYRGHRCEH</sequence>
<dbReference type="Gene3D" id="2.10.25.10">
    <property type="entry name" value="Laminin"/>
    <property type="match status" value="1"/>
</dbReference>
<feature type="chain" id="PRO_5032850832" description="EGF-like domain-containing protein" evidence="13">
    <location>
        <begin position="25"/>
        <end position="173"/>
    </location>
</feature>
<keyword evidence="3 12" id="KW-0245">EGF-like domain</keyword>
<evidence type="ECO:0000256" key="10">
    <source>
        <dbReference type="ARBA" id="ARBA00023157"/>
    </source>
</evidence>
<dbReference type="PROSITE" id="PS50026">
    <property type="entry name" value="EGF_3"/>
    <property type="match status" value="1"/>
</dbReference>
<keyword evidence="5 13" id="KW-0732">Signal</keyword>
<comment type="subcellular location">
    <subcellularLocation>
        <location evidence="1">Cell membrane</location>
        <topology evidence="1">Single-pass type I membrane protein</topology>
    </subcellularLocation>
</comment>
<feature type="domain" description="EGF-like" evidence="14">
    <location>
        <begin position="136"/>
        <end position="172"/>
    </location>
</feature>
<feature type="disulfide bond" evidence="12">
    <location>
        <begin position="162"/>
        <end position="171"/>
    </location>
</feature>
<evidence type="ECO:0000256" key="13">
    <source>
        <dbReference type="SAM" id="SignalP"/>
    </source>
</evidence>
<evidence type="ECO:0000256" key="11">
    <source>
        <dbReference type="ARBA" id="ARBA00023180"/>
    </source>
</evidence>
<keyword evidence="10 12" id="KW-1015">Disulfide bond</keyword>
<gene>
    <name evidence="15" type="ORF">MGAL_10B009129</name>
</gene>
<keyword evidence="4" id="KW-0812">Transmembrane</keyword>
<feature type="non-terminal residue" evidence="15">
    <location>
        <position position="1"/>
    </location>
</feature>
<dbReference type="EMBL" id="UYJE01010294">
    <property type="protein sequence ID" value="VDI81848.1"/>
    <property type="molecule type" value="Genomic_DNA"/>
</dbReference>
<name>A0A8B6HL97_MYTGA</name>
<keyword evidence="11" id="KW-0325">Glycoprotein</keyword>
<evidence type="ECO:0000256" key="6">
    <source>
        <dbReference type="ARBA" id="ARBA00022737"/>
    </source>
</evidence>
<proteinExistence type="predicted"/>
<keyword evidence="16" id="KW-1185">Reference proteome</keyword>
<evidence type="ECO:0000313" key="15">
    <source>
        <dbReference type="EMBL" id="VDI81848.1"/>
    </source>
</evidence>
<dbReference type="FunFam" id="2.10.25.10:FF:000391">
    <property type="entry name" value="Weary, isoform C"/>
    <property type="match status" value="1"/>
</dbReference>
<dbReference type="PROSITE" id="PS00022">
    <property type="entry name" value="EGF_1"/>
    <property type="match status" value="1"/>
</dbReference>
<dbReference type="CDD" id="cd00054">
    <property type="entry name" value="EGF_CA"/>
    <property type="match status" value="1"/>
</dbReference>
<evidence type="ECO:0000256" key="7">
    <source>
        <dbReference type="ARBA" id="ARBA00022837"/>
    </source>
</evidence>
<evidence type="ECO:0000256" key="8">
    <source>
        <dbReference type="ARBA" id="ARBA00022989"/>
    </source>
</evidence>
<evidence type="ECO:0000256" key="4">
    <source>
        <dbReference type="ARBA" id="ARBA00022692"/>
    </source>
</evidence>
<dbReference type="InterPro" id="IPR000152">
    <property type="entry name" value="EGF-type_Asp/Asn_hydroxyl_site"/>
</dbReference>
<dbReference type="GO" id="GO:0023052">
    <property type="term" value="P:signaling"/>
    <property type="evidence" value="ECO:0007669"/>
    <property type="project" value="UniProtKB-ARBA"/>
</dbReference>
<evidence type="ECO:0000256" key="5">
    <source>
        <dbReference type="ARBA" id="ARBA00022729"/>
    </source>
</evidence>
<dbReference type="InterPro" id="IPR000742">
    <property type="entry name" value="EGF"/>
</dbReference>
<keyword evidence="2" id="KW-1003">Cell membrane</keyword>
<keyword evidence="6" id="KW-0677">Repeat</keyword>
<evidence type="ECO:0000256" key="12">
    <source>
        <dbReference type="PROSITE-ProRule" id="PRU00076"/>
    </source>
</evidence>
<evidence type="ECO:0000256" key="3">
    <source>
        <dbReference type="ARBA" id="ARBA00022536"/>
    </source>
</evidence>
<dbReference type="PROSITE" id="PS01186">
    <property type="entry name" value="EGF_2"/>
    <property type="match status" value="1"/>
</dbReference>
<accession>A0A8B6HL97</accession>
<dbReference type="GO" id="GO:0007154">
    <property type="term" value="P:cell communication"/>
    <property type="evidence" value="ECO:0007669"/>
    <property type="project" value="UniProtKB-ARBA"/>
</dbReference>
<evidence type="ECO:0000259" key="14">
    <source>
        <dbReference type="PROSITE" id="PS50026"/>
    </source>
</evidence>
<keyword evidence="9" id="KW-0472">Membrane</keyword>
<dbReference type="SMART" id="SM00181">
    <property type="entry name" value="EGF"/>
    <property type="match status" value="1"/>
</dbReference>
<evidence type="ECO:0000313" key="16">
    <source>
        <dbReference type="Proteomes" id="UP000596742"/>
    </source>
</evidence>
<keyword evidence="8" id="KW-1133">Transmembrane helix</keyword>
<comment type="caution">
    <text evidence="15">The sequence shown here is derived from an EMBL/GenBank/DDBJ whole genome shotgun (WGS) entry which is preliminary data.</text>
</comment>
<evidence type="ECO:0000256" key="2">
    <source>
        <dbReference type="ARBA" id="ARBA00022475"/>
    </source>
</evidence>
<dbReference type="InterPro" id="IPR001881">
    <property type="entry name" value="EGF-like_Ca-bd_dom"/>
</dbReference>
<feature type="signal peptide" evidence="13">
    <location>
        <begin position="1"/>
        <end position="24"/>
    </location>
</feature>
<reference evidence="15" key="1">
    <citation type="submission" date="2018-11" db="EMBL/GenBank/DDBJ databases">
        <authorList>
            <person name="Alioto T."/>
            <person name="Alioto T."/>
        </authorList>
    </citation>
    <scope>NUCLEOTIDE SEQUENCE</scope>
</reference>
<dbReference type="AlphaFoldDB" id="A0A8B6HL97"/>
<keyword evidence="7" id="KW-0106">Calcium</keyword>
<dbReference type="GO" id="GO:0005886">
    <property type="term" value="C:plasma membrane"/>
    <property type="evidence" value="ECO:0007669"/>
    <property type="project" value="UniProtKB-SubCell"/>
</dbReference>